<dbReference type="AlphaFoldDB" id="A0A9D4SJP3"/>
<evidence type="ECO:0000259" key="4">
    <source>
        <dbReference type="PROSITE" id="PS50054"/>
    </source>
</evidence>
<dbReference type="InterPro" id="IPR000387">
    <property type="entry name" value="Tyr_Pase_dom"/>
</dbReference>
<feature type="domain" description="Tyrosine-protein phosphatase" evidence="4">
    <location>
        <begin position="46"/>
        <end position="185"/>
    </location>
</feature>
<reference evidence="6" key="2">
    <citation type="journal article" date="2021" name="World Allergy Organ. J.">
        <title>Chromosome-level assembly of Dermatophagoides farinae genome and transcriptome reveals two novel allergens Der f 37 and Der f 39.</title>
        <authorList>
            <person name="Chen J."/>
            <person name="Cai Z."/>
            <person name="Fan D."/>
            <person name="Hu J."/>
            <person name="Hou Y."/>
            <person name="He Y."/>
            <person name="Zhang Z."/>
            <person name="Zhao Z."/>
            <person name="Gao P."/>
            <person name="Hu W."/>
            <person name="Sun J."/>
            <person name="Li J."/>
            <person name="Ji K."/>
        </authorList>
    </citation>
    <scope>NUCLEOTIDE SEQUENCE</scope>
    <source>
        <strain evidence="6">JKM2019</strain>
    </source>
</reference>
<protein>
    <submittedName>
        <fullName evidence="6">Dual specificity phosphatase</fullName>
    </submittedName>
</protein>
<dbReference type="Pfam" id="PF00782">
    <property type="entry name" value="DSPc"/>
    <property type="match status" value="1"/>
</dbReference>
<dbReference type="PROSITE" id="PS50054">
    <property type="entry name" value="TYR_PHOSPHATASE_DUAL"/>
    <property type="match status" value="1"/>
</dbReference>
<dbReference type="Gene3D" id="3.90.190.10">
    <property type="entry name" value="Protein tyrosine phosphatase superfamily"/>
    <property type="match status" value="1"/>
</dbReference>
<feature type="domain" description="Tyrosine specific protein phosphatases" evidence="5">
    <location>
        <begin position="105"/>
        <end position="163"/>
    </location>
</feature>
<dbReference type="PANTHER" id="PTHR45961:SF6">
    <property type="entry name" value="IP21249P"/>
    <property type="match status" value="1"/>
</dbReference>
<keyword evidence="3" id="KW-0904">Protein phosphatase</keyword>
<evidence type="ECO:0000256" key="1">
    <source>
        <dbReference type="ARBA" id="ARBA00008601"/>
    </source>
</evidence>
<evidence type="ECO:0000259" key="5">
    <source>
        <dbReference type="PROSITE" id="PS50056"/>
    </source>
</evidence>
<dbReference type="SUPFAM" id="SSF52799">
    <property type="entry name" value="(Phosphotyrosine protein) phosphatases II"/>
    <property type="match status" value="1"/>
</dbReference>
<dbReference type="InterPro" id="IPR000340">
    <property type="entry name" value="Dual-sp_phosphatase_cat-dom"/>
</dbReference>
<dbReference type="InterPro" id="IPR020422">
    <property type="entry name" value="TYR_PHOSPHATASE_DUAL_dom"/>
</dbReference>
<evidence type="ECO:0000256" key="3">
    <source>
        <dbReference type="ARBA" id="ARBA00022912"/>
    </source>
</evidence>
<dbReference type="GO" id="GO:0004721">
    <property type="term" value="F:phosphoprotein phosphatase activity"/>
    <property type="evidence" value="ECO:0007669"/>
    <property type="project" value="UniProtKB-KW"/>
</dbReference>
<gene>
    <name evidence="6" type="ORF">HUG17_0592</name>
</gene>
<sequence>MYIEELSVNKTFAHTLKFRLTQSSSSLLSNTQQQQQQGSSLSIENYFTKIIDKLYLTSAKYMIDEHLINHGITHIVNATRTVPLKRNYRTCRVNIVDSTYENIGAHFDSVGEFIHKALENEDGIVAVHCISGISRSSTLVIAYLMKYKNMSLKVAFDFVRSKRWFIRPNTGFFQQLIDYELKLYGTNTVKMIYHETGGYIPDFILAENTKYKYFYLCIKK</sequence>
<comment type="similarity">
    <text evidence="1">Belongs to the protein-tyrosine phosphatase family. Non-receptor class dual specificity subfamily.</text>
</comment>
<keyword evidence="2" id="KW-0378">Hydrolase</keyword>
<dbReference type="PROSITE" id="PS50056">
    <property type="entry name" value="TYR_PHOSPHATASE_2"/>
    <property type="match status" value="1"/>
</dbReference>
<accession>A0A9D4SJP3</accession>
<reference evidence="6" key="1">
    <citation type="submission" date="2020-06" db="EMBL/GenBank/DDBJ databases">
        <authorList>
            <person name="Ji K."/>
            <person name="Li J."/>
        </authorList>
    </citation>
    <scope>NUCLEOTIDE SEQUENCE</scope>
    <source>
        <strain evidence="6">JKM2019</strain>
        <tissue evidence="6">Whole body</tissue>
    </source>
</reference>
<dbReference type="Proteomes" id="UP000828236">
    <property type="component" value="Unassembled WGS sequence"/>
</dbReference>
<dbReference type="InterPro" id="IPR016130">
    <property type="entry name" value="Tyr_Pase_AS"/>
</dbReference>
<dbReference type="PANTHER" id="PTHR45961">
    <property type="entry name" value="IP21249P"/>
    <property type="match status" value="1"/>
</dbReference>
<dbReference type="InterPro" id="IPR052103">
    <property type="entry name" value="Dual_spec_Phospatases"/>
</dbReference>
<proteinExistence type="inferred from homology"/>
<evidence type="ECO:0000313" key="6">
    <source>
        <dbReference type="EMBL" id="KAH7645054.1"/>
    </source>
</evidence>
<dbReference type="InterPro" id="IPR029021">
    <property type="entry name" value="Prot-tyrosine_phosphatase-like"/>
</dbReference>
<organism evidence="6">
    <name type="scientific">Dermatophagoides farinae</name>
    <name type="common">American house dust mite</name>
    <dbReference type="NCBI Taxonomy" id="6954"/>
    <lineage>
        <taxon>Eukaryota</taxon>
        <taxon>Metazoa</taxon>
        <taxon>Ecdysozoa</taxon>
        <taxon>Arthropoda</taxon>
        <taxon>Chelicerata</taxon>
        <taxon>Arachnida</taxon>
        <taxon>Acari</taxon>
        <taxon>Acariformes</taxon>
        <taxon>Sarcoptiformes</taxon>
        <taxon>Astigmata</taxon>
        <taxon>Psoroptidia</taxon>
        <taxon>Analgoidea</taxon>
        <taxon>Pyroglyphidae</taxon>
        <taxon>Dermatophagoidinae</taxon>
        <taxon>Dermatophagoides</taxon>
    </lineage>
</organism>
<evidence type="ECO:0000256" key="2">
    <source>
        <dbReference type="ARBA" id="ARBA00022801"/>
    </source>
</evidence>
<comment type="caution">
    <text evidence="6">The sequence shown here is derived from an EMBL/GenBank/DDBJ whole genome shotgun (WGS) entry which is preliminary data.</text>
</comment>
<dbReference type="PROSITE" id="PS00383">
    <property type="entry name" value="TYR_PHOSPHATASE_1"/>
    <property type="match status" value="1"/>
</dbReference>
<name>A0A9D4SJP3_DERFA</name>
<dbReference type="SMART" id="SM00195">
    <property type="entry name" value="DSPc"/>
    <property type="match status" value="1"/>
</dbReference>
<dbReference type="EMBL" id="SDOV01000001">
    <property type="protein sequence ID" value="KAH7645054.1"/>
    <property type="molecule type" value="Genomic_DNA"/>
</dbReference>